<accession>A0A371DFQ8</accession>
<dbReference type="InterPro" id="IPR017972">
    <property type="entry name" value="Cyt_P450_CS"/>
</dbReference>
<evidence type="ECO:0000256" key="9">
    <source>
        <dbReference type="ARBA" id="ARBA00023002"/>
    </source>
</evidence>
<gene>
    <name evidence="15" type="ORF">OH76DRAFT_1454924</name>
</gene>
<evidence type="ECO:0000256" key="10">
    <source>
        <dbReference type="ARBA" id="ARBA00023004"/>
    </source>
</evidence>
<keyword evidence="11 14" id="KW-0503">Monooxygenase</keyword>
<dbReference type="GO" id="GO:0004497">
    <property type="term" value="F:monooxygenase activity"/>
    <property type="evidence" value="ECO:0007669"/>
    <property type="project" value="UniProtKB-KW"/>
</dbReference>
<dbReference type="PANTHER" id="PTHR46300:SF7">
    <property type="entry name" value="P450, PUTATIVE (EUROFUNG)-RELATED"/>
    <property type="match status" value="1"/>
</dbReference>
<dbReference type="GO" id="GO:0005506">
    <property type="term" value="F:iron ion binding"/>
    <property type="evidence" value="ECO:0007669"/>
    <property type="project" value="InterPro"/>
</dbReference>
<dbReference type="GO" id="GO:0016705">
    <property type="term" value="F:oxidoreductase activity, acting on paired donors, with incorporation or reduction of molecular oxygen"/>
    <property type="evidence" value="ECO:0007669"/>
    <property type="project" value="InterPro"/>
</dbReference>
<keyword evidence="16" id="KW-1185">Reference proteome</keyword>
<evidence type="ECO:0000313" key="16">
    <source>
        <dbReference type="Proteomes" id="UP000256964"/>
    </source>
</evidence>
<evidence type="ECO:0000256" key="13">
    <source>
        <dbReference type="PIRSR" id="PIRSR602401-1"/>
    </source>
</evidence>
<comment type="similarity">
    <text evidence="4 14">Belongs to the cytochrome P450 family.</text>
</comment>
<dbReference type="PANTHER" id="PTHR46300">
    <property type="entry name" value="P450, PUTATIVE (EUROFUNG)-RELATED-RELATED"/>
    <property type="match status" value="1"/>
</dbReference>
<evidence type="ECO:0000256" key="12">
    <source>
        <dbReference type="ARBA" id="ARBA00023136"/>
    </source>
</evidence>
<evidence type="ECO:0000256" key="8">
    <source>
        <dbReference type="ARBA" id="ARBA00022989"/>
    </source>
</evidence>
<keyword evidence="12" id="KW-0472">Membrane</keyword>
<organism evidence="15 16">
    <name type="scientific">Lentinus brumalis</name>
    <dbReference type="NCBI Taxonomy" id="2498619"/>
    <lineage>
        <taxon>Eukaryota</taxon>
        <taxon>Fungi</taxon>
        <taxon>Dikarya</taxon>
        <taxon>Basidiomycota</taxon>
        <taxon>Agaricomycotina</taxon>
        <taxon>Agaricomycetes</taxon>
        <taxon>Polyporales</taxon>
        <taxon>Polyporaceae</taxon>
        <taxon>Lentinus</taxon>
    </lineage>
</organism>
<keyword evidence="7 13" id="KW-0479">Metal-binding</keyword>
<evidence type="ECO:0000256" key="5">
    <source>
        <dbReference type="ARBA" id="ARBA00022617"/>
    </source>
</evidence>
<dbReference type="PRINTS" id="PR00463">
    <property type="entry name" value="EP450I"/>
</dbReference>
<sequence length="534" mass="60346">MGLSTLMPVSSIALAACSLLLVLYVRSVARWTARARGRPLPPGPRGLPFVGNVLDLRKGRPWVAFDQLRDRYGPILYFEAFRQPIVVLGSPDTTLEFLDRRSANTSDRKQTPSISLTGHEWALGFLPYGPAWRRQRRILWQHFHPGAVEKYRPVQLSAVHTFLANVAKDPDRLDDHIQYTFTYAILKIAYGIDVKDENDELLAFIDAGLAGTRELVVAAGFLVDFLPFLRHMPSFFPGCGFQNQFAKWRDDNKLLRDMPFKRFKDAANHKEEPKCILAEVLATADDDSKDSPYDDLEEVANDVMSSIFEGAHTEIAFAAGSDTTASVLKTFCLAMSLYPDVQKKAHAELDDVVGHDRLPDFTDRESLPYLNAIIKESLRWMNVTPLGLAHCTTEDDEFGEYFIPAGSIVMANIWACMHDPEIYEDPDIFRPERFIRDGKPDPNVRDPYDFVFGFGRRICPGRYFGDAALFINVAAMLHVFDITPPIDDNGKEIKIEPQMSDCVVSRPEDSRCSIKPRGLWAEKLIHSADRESEL</sequence>
<dbReference type="Pfam" id="PF00067">
    <property type="entry name" value="p450"/>
    <property type="match status" value="1"/>
</dbReference>
<evidence type="ECO:0000256" key="1">
    <source>
        <dbReference type="ARBA" id="ARBA00001971"/>
    </source>
</evidence>
<comment type="subcellular location">
    <subcellularLocation>
        <location evidence="2">Membrane</location>
        <topology evidence="2">Single-pass membrane protein</topology>
    </subcellularLocation>
</comment>
<evidence type="ECO:0000256" key="6">
    <source>
        <dbReference type="ARBA" id="ARBA00022692"/>
    </source>
</evidence>
<dbReference type="InterPro" id="IPR001128">
    <property type="entry name" value="Cyt_P450"/>
</dbReference>
<evidence type="ECO:0000256" key="2">
    <source>
        <dbReference type="ARBA" id="ARBA00004167"/>
    </source>
</evidence>
<dbReference type="InterPro" id="IPR002401">
    <property type="entry name" value="Cyt_P450_E_grp-I"/>
</dbReference>
<dbReference type="InterPro" id="IPR036396">
    <property type="entry name" value="Cyt_P450_sf"/>
</dbReference>
<evidence type="ECO:0000256" key="7">
    <source>
        <dbReference type="ARBA" id="ARBA00022723"/>
    </source>
</evidence>
<evidence type="ECO:0000256" key="3">
    <source>
        <dbReference type="ARBA" id="ARBA00005179"/>
    </source>
</evidence>
<dbReference type="PROSITE" id="PS00086">
    <property type="entry name" value="CYTOCHROME_P450"/>
    <property type="match status" value="1"/>
</dbReference>
<comment type="cofactor">
    <cofactor evidence="1 13">
        <name>heme</name>
        <dbReference type="ChEBI" id="CHEBI:30413"/>
    </cofactor>
</comment>
<keyword evidence="8" id="KW-1133">Transmembrane helix</keyword>
<evidence type="ECO:0000256" key="4">
    <source>
        <dbReference type="ARBA" id="ARBA00010617"/>
    </source>
</evidence>
<evidence type="ECO:0000313" key="15">
    <source>
        <dbReference type="EMBL" id="RDX51364.1"/>
    </source>
</evidence>
<dbReference type="CDD" id="cd11065">
    <property type="entry name" value="CYP64-like"/>
    <property type="match status" value="1"/>
</dbReference>
<evidence type="ECO:0000256" key="11">
    <source>
        <dbReference type="ARBA" id="ARBA00023033"/>
    </source>
</evidence>
<keyword evidence="5 13" id="KW-0349">Heme</keyword>
<dbReference type="Gene3D" id="1.10.630.10">
    <property type="entry name" value="Cytochrome P450"/>
    <property type="match status" value="1"/>
</dbReference>
<proteinExistence type="inferred from homology"/>
<dbReference type="OrthoDB" id="2789670at2759"/>
<dbReference type="GO" id="GO:0016020">
    <property type="term" value="C:membrane"/>
    <property type="evidence" value="ECO:0007669"/>
    <property type="project" value="UniProtKB-SubCell"/>
</dbReference>
<comment type="pathway">
    <text evidence="3">Secondary metabolite biosynthesis.</text>
</comment>
<dbReference type="EMBL" id="KZ857395">
    <property type="protein sequence ID" value="RDX51364.1"/>
    <property type="molecule type" value="Genomic_DNA"/>
</dbReference>
<dbReference type="SUPFAM" id="SSF48264">
    <property type="entry name" value="Cytochrome P450"/>
    <property type="match status" value="1"/>
</dbReference>
<dbReference type="GO" id="GO:0020037">
    <property type="term" value="F:heme binding"/>
    <property type="evidence" value="ECO:0007669"/>
    <property type="project" value="InterPro"/>
</dbReference>
<feature type="binding site" description="axial binding residue" evidence="13">
    <location>
        <position position="459"/>
    </location>
    <ligand>
        <name>heme</name>
        <dbReference type="ChEBI" id="CHEBI:30413"/>
    </ligand>
    <ligandPart>
        <name>Fe</name>
        <dbReference type="ChEBI" id="CHEBI:18248"/>
    </ligandPart>
</feature>
<keyword evidence="9 14" id="KW-0560">Oxidoreductase</keyword>
<reference evidence="15 16" key="1">
    <citation type="journal article" date="2018" name="Biotechnol. Biofuels">
        <title>Integrative visual omics of the white-rot fungus Polyporus brumalis exposes the biotechnological potential of its oxidative enzymes for delignifying raw plant biomass.</title>
        <authorList>
            <person name="Miyauchi S."/>
            <person name="Rancon A."/>
            <person name="Drula E."/>
            <person name="Hage H."/>
            <person name="Chaduli D."/>
            <person name="Favel A."/>
            <person name="Grisel S."/>
            <person name="Henrissat B."/>
            <person name="Herpoel-Gimbert I."/>
            <person name="Ruiz-Duenas F.J."/>
            <person name="Chevret D."/>
            <person name="Hainaut M."/>
            <person name="Lin J."/>
            <person name="Wang M."/>
            <person name="Pangilinan J."/>
            <person name="Lipzen A."/>
            <person name="Lesage-Meessen L."/>
            <person name="Navarro D."/>
            <person name="Riley R."/>
            <person name="Grigoriev I.V."/>
            <person name="Zhou S."/>
            <person name="Raouche S."/>
            <person name="Rosso M.N."/>
        </authorList>
    </citation>
    <scope>NUCLEOTIDE SEQUENCE [LARGE SCALE GENOMIC DNA]</scope>
    <source>
        <strain evidence="15 16">BRFM 1820</strain>
    </source>
</reference>
<keyword evidence="10 13" id="KW-0408">Iron</keyword>
<keyword evidence="6" id="KW-0812">Transmembrane</keyword>
<dbReference type="InterPro" id="IPR050364">
    <property type="entry name" value="Cytochrome_P450_fung"/>
</dbReference>
<name>A0A371DFQ8_9APHY</name>
<evidence type="ECO:0000256" key="14">
    <source>
        <dbReference type="RuleBase" id="RU000461"/>
    </source>
</evidence>
<dbReference type="AlphaFoldDB" id="A0A371DFQ8"/>
<dbReference type="STRING" id="139420.A0A371DFQ8"/>
<dbReference type="Proteomes" id="UP000256964">
    <property type="component" value="Unassembled WGS sequence"/>
</dbReference>
<protein>
    <submittedName>
        <fullName evidence="15">CyP450 monooxygenase</fullName>
    </submittedName>
</protein>